<name>A0ABP0TSQ1_9BRYO</name>
<evidence type="ECO:0000256" key="1">
    <source>
        <dbReference type="ARBA" id="ARBA00022490"/>
    </source>
</evidence>
<accession>A0ABP0TSQ1</accession>
<evidence type="ECO:0000256" key="4">
    <source>
        <dbReference type="ARBA" id="ARBA00023186"/>
    </source>
</evidence>
<dbReference type="SUPFAM" id="SSF64397">
    <property type="entry name" value="Hsp33 domain"/>
    <property type="match status" value="1"/>
</dbReference>
<organism evidence="6 7">
    <name type="scientific">Sphagnum troendelagicum</name>
    <dbReference type="NCBI Taxonomy" id="128251"/>
    <lineage>
        <taxon>Eukaryota</taxon>
        <taxon>Viridiplantae</taxon>
        <taxon>Streptophyta</taxon>
        <taxon>Embryophyta</taxon>
        <taxon>Bryophyta</taxon>
        <taxon>Sphagnophytina</taxon>
        <taxon>Sphagnopsida</taxon>
        <taxon>Sphagnales</taxon>
        <taxon>Sphagnaceae</taxon>
        <taxon>Sphagnum</taxon>
    </lineage>
</organism>
<sequence>MMLINSFSGNWQYPRPICSWNLQASPGIADGQRFGRFPTIGYIRVYPSNEFTGQSQNAKRIAIDHFTKPSNHIWGCSRLKSLVGALRTGDAAQRVELTKGGDQLLLCISADAEVSVLSLVATEVVREAQRRHNASPTASAALGRALMGTLLLGALKGDAETVQVTFLGDGPLGQMTTIATEKGFVKGFVGNPSCDPPLKPTGKLDVGTAVGSGVLSVVRNHSDWKQPYIGTVPIYSGEVAEDIAHYLADSEQVNTALGLGVGFDREQGIRIAGGFLVQVLPFCSEETLAKLEENILRMQPISDAAEHLSASDIVEALLDGIGVGDYNNSVIPQFGPCGADELKARMMKAVASLGPVDLRQILQDQGRVEVRCEFCGDTAQFKEADLQHILQ</sequence>
<keyword evidence="2" id="KW-0862">Zinc</keyword>
<protein>
    <recommendedName>
        <fullName evidence="8">Hsp33 family molecular chaperone HslO</fullName>
    </recommendedName>
</protein>
<dbReference type="InterPro" id="IPR016154">
    <property type="entry name" value="Heat_shock_Hsp33_C"/>
</dbReference>
<dbReference type="CDD" id="cd00498">
    <property type="entry name" value="Hsp33"/>
    <property type="match status" value="1"/>
</dbReference>
<dbReference type="InterPro" id="IPR000397">
    <property type="entry name" value="Heat_shock_Hsp33"/>
</dbReference>
<evidence type="ECO:0000256" key="3">
    <source>
        <dbReference type="ARBA" id="ARBA00023157"/>
    </source>
</evidence>
<dbReference type="EMBL" id="OZ019906">
    <property type="protein sequence ID" value="CAK9204066.1"/>
    <property type="molecule type" value="Genomic_DNA"/>
</dbReference>
<evidence type="ECO:0000256" key="2">
    <source>
        <dbReference type="ARBA" id="ARBA00022833"/>
    </source>
</evidence>
<dbReference type="Gene3D" id="3.55.30.10">
    <property type="entry name" value="Hsp33 domain"/>
    <property type="match status" value="1"/>
</dbReference>
<dbReference type="Gene3D" id="3.90.1280.10">
    <property type="entry name" value="HSP33 redox switch-like"/>
    <property type="match status" value="1"/>
</dbReference>
<dbReference type="Pfam" id="PF01430">
    <property type="entry name" value="HSP33"/>
    <property type="match status" value="1"/>
</dbReference>
<gene>
    <name evidence="6" type="ORF">CSSPTR1EN2_LOCUS7200</name>
</gene>
<keyword evidence="4" id="KW-0143">Chaperone</keyword>
<dbReference type="InterPro" id="IPR016153">
    <property type="entry name" value="Heat_shock_Hsp33_N"/>
</dbReference>
<evidence type="ECO:0000256" key="5">
    <source>
        <dbReference type="ARBA" id="ARBA00023284"/>
    </source>
</evidence>
<dbReference type="Proteomes" id="UP001497512">
    <property type="component" value="Chromosome 14"/>
</dbReference>
<evidence type="ECO:0008006" key="8">
    <source>
        <dbReference type="Google" id="ProtNLM"/>
    </source>
</evidence>
<keyword evidence="1" id="KW-0963">Cytoplasm</keyword>
<keyword evidence="3" id="KW-1015">Disulfide bond</keyword>
<proteinExistence type="predicted"/>
<keyword evidence="7" id="KW-1185">Reference proteome</keyword>
<dbReference type="PANTHER" id="PTHR30111:SF1">
    <property type="entry name" value="33 KDA CHAPERONIN"/>
    <property type="match status" value="1"/>
</dbReference>
<keyword evidence="5" id="KW-0676">Redox-active center</keyword>
<evidence type="ECO:0000313" key="6">
    <source>
        <dbReference type="EMBL" id="CAK9204066.1"/>
    </source>
</evidence>
<dbReference type="PANTHER" id="PTHR30111">
    <property type="entry name" value="33 KDA CHAPERONIN"/>
    <property type="match status" value="1"/>
</dbReference>
<dbReference type="SUPFAM" id="SSF118352">
    <property type="entry name" value="HSP33 redox switch-like"/>
    <property type="match status" value="1"/>
</dbReference>
<evidence type="ECO:0000313" key="7">
    <source>
        <dbReference type="Proteomes" id="UP001497512"/>
    </source>
</evidence>
<reference evidence="6" key="1">
    <citation type="submission" date="2024-02" db="EMBL/GenBank/DDBJ databases">
        <authorList>
            <consortium name="ELIXIR-Norway"/>
            <consortium name="Elixir Norway"/>
        </authorList>
    </citation>
    <scope>NUCLEOTIDE SEQUENCE</scope>
</reference>